<dbReference type="Pfam" id="PF02798">
    <property type="entry name" value="GST_N"/>
    <property type="match status" value="1"/>
</dbReference>
<dbReference type="SUPFAM" id="SSF47616">
    <property type="entry name" value="GST C-terminal domain-like"/>
    <property type="match status" value="1"/>
</dbReference>
<feature type="domain" description="GST C-terminal" evidence="7">
    <location>
        <begin position="90"/>
        <end position="218"/>
    </location>
</feature>
<dbReference type="FunFam" id="3.40.30.10:FF:000142">
    <property type="entry name" value="Elongation factor 1 gamma"/>
    <property type="match status" value="1"/>
</dbReference>
<dbReference type="CDD" id="cd03044">
    <property type="entry name" value="GST_N_EF1Bgamma"/>
    <property type="match status" value="1"/>
</dbReference>
<evidence type="ECO:0000313" key="9">
    <source>
        <dbReference type="Proteomes" id="UP000245942"/>
    </source>
</evidence>
<evidence type="ECO:0000256" key="4">
    <source>
        <dbReference type="SAM" id="MobiDB-lite"/>
    </source>
</evidence>
<dbReference type="Pfam" id="PF00043">
    <property type="entry name" value="GST_C"/>
    <property type="match status" value="1"/>
</dbReference>
<dbReference type="InterPro" id="IPR050802">
    <property type="entry name" value="EF-GSTs"/>
</dbReference>
<organism evidence="8 9">
    <name type="scientific">Pseudomicrostroma glucosiphilum</name>
    <dbReference type="NCBI Taxonomy" id="1684307"/>
    <lineage>
        <taxon>Eukaryota</taxon>
        <taxon>Fungi</taxon>
        <taxon>Dikarya</taxon>
        <taxon>Basidiomycota</taxon>
        <taxon>Ustilaginomycotina</taxon>
        <taxon>Exobasidiomycetes</taxon>
        <taxon>Microstromatales</taxon>
        <taxon>Microstromatales incertae sedis</taxon>
        <taxon>Pseudomicrostroma</taxon>
    </lineage>
</organism>
<dbReference type="PROSITE" id="PS50405">
    <property type="entry name" value="GST_CTER"/>
    <property type="match status" value="1"/>
</dbReference>
<dbReference type="FunFam" id="3.30.70.1010:FF:000001">
    <property type="entry name" value="Elongation factor 1-gamma 1"/>
    <property type="match status" value="1"/>
</dbReference>
<dbReference type="PROSITE" id="PS50040">
    <property type="entry name" value="EF1G_C"/>
    <property type="match status" value="1"/>
</dbReference>
<dbReference type="GO" id="GO:0003746">
    <property type="term" value="F:translation elongation factor activity"/>
    <property type="evidence" value="ECO:0007669"/>
    <property type="project" value="UniProtKB-UniRule"/>
</dbReference>
<dbReference type="InterPro" id="IPR001662">
    <property type="entry name" value="EF1B_G_C"/>
</dbReference>
<dbReference type="SFLD" id="SFLDG00358">
    <property type="entry name" value="Main_(cytGST)"/>
    <property type="match status" value="1"/>
</dbReference>
<evidence type="ECO:0000256" key="3">
    <source>
        <dbReference type="PROSITE-ProRule" id="PRU00519"/>
    </source>
</evidence>
<keyword evidence="9" id="KW-1185">Reference proteome</keyword>
<proteinExistence type="predicted"/>
<feature type="domain" description="EF-1-gamma C-terminal" evidence="5">
    <location>
        <begin position="265"/>
        <end position="421"/>
    </location>
</feature>
<dbReference type="AlphaFoldDB" id="A0A316TYJ2"/>
<dbReference type="PANTHER" id="PTHR43986">
    <property type="entry name" value="ELONGATION FACTOR 1-GAMMA"/>
    <property type="match status" value="1"/>
</dbReference>
<feature type="domain" description="GST N-terminal" evidence="6">
    <location>
        <begin position="3"/>
        <end position="85"/>
    </location>
</feature>
<dbReference type="GeneID" id="37015482"/>
<dbReference type="Pfam" id="PF00647">
    <property type="entry name" value="EF1G"/>
    <property type="match status" value="1"/>
</dbReference>
<dbReference type="STRING" id="1684307.A0A316TYJ2"/>
<dbReference type="Proteomes" id="UP000245942">
    <property type="component" value="Unassembled WGS sequence"/>
</dbReference>
<evidence type="ECO:0000259" key="5">
    <source>
        <dbReference type="PROSITE" id="PS50040"/>
    </source>
</evidence>
<dbReference type="Gene3D" id="3.40.30.10">
    <property type="entry name" value="Glutaredoxin"/>
    <property type="match status" value="1"/>
</dbReference>
<dbReference type="GO" id="GO:0005737">
    <property type="term" value="C:cytoplasm"/>
    <property type="evidence" value="ECO:0007669"/>
    <property type="project" value="TreeGrafter"/>
</dbReference>
<dbReference type="PANTHER" id="PTHR43986:SF1">
    <property type="entry name" value="ELONGATION FACTOR 1-GAMMA"/>
    <property type="match status" value="1"/>
</dbReference>
<dbReference type="SMART" id="SM01183">
    <property type="entry name" value="EF1G"/>
    <property type="match status" value="1"/>
</dbReference>
<dbReference type="OrthoDB" id="249703at2759"/>
<dbReference type="SFLD" id="SFLDS00019">
    <property type="entry name" value="Glutathione_Transferase_(cytos"/>
    <property type="match status" value="1"/>
</dbReference>
<dbReference type="SUPFAM" id="SSF89942">
    <property type="entry name" value="eEF1-gamma domain"/>
    <property type="match status" value="1"/>
</dbReference>
<keyword evidence="2 3" id="KW-0648">Protein biosynthesis</keyword>
<dbReference type="Gene3D" id="3.30.70.1010">
    <property type="entry name" value="Translation elongation factor EF1B, gamma chain, conserved domain"/>
    <property type="match status" value="1"/>
</dbReference>
<evidence type="ECO:0000259" key="7">
    <source>
        <dbReference type="PROSITE" id="PS50405"/>
    </source>
</evidence>
<dbReference type="InterPro" id="IPR004045">
    <property type="entry name" value="Glutathione_S-Trfase_N"/>
</dbReference>
<dbReference type="InterPro" id="IPR036249">
    <property type="entry name" value="Thioredoxin-like_sf"/>
</dbReference>
<name>A0A316TYJ2_9BASI</name>
<dbReference type="SUPFAM" id="SSF52833">
    <property type="entry name" value="Thioredoxin-like"/>
    <property type="match status" value="1"/>
</dbReference>
<dbReference type="FunFam" id="1.20.1050.10:FF:000006">
    <property type="entry name" value="Elongation factor 1 gamma"/>
    <property type="match status" value="1"/>
</dbReference>
<evidence type="ECO:0000256" key="1">
    <source>
        <dbReference type="ARBA" id="ARBA00022768"/>
    </source>
</evidence>
<dbReference type="EMBL" id="KZ819337">
    <property type="protein sequence ID" value="PWN18336.1"/>
    <property type="molecule type" value="Genomic_DNA"/>
</dbReference>
<dbReference type="InterPro" id="IPR036282">
    <property type="entry name" value="Glutathione-S-Trfase_C_sf"/>
</dbReference>
<evidence type="ECO:0000313" key="8">
    <source>
        <dbReference type="EMBL" id="PWN18336.1"/>
    </source>
</evidence>
<accession>A0A316TYJ2</accession>
<dbReference type="RefSeq" id="XP_025345496.1">
    <property type="nucleotide sequence ID" value="XM_025493748.1"/>
</dbReference>
<dbReference type="InterPro" id="IPR010987">
    <property type="entry name" value="Glutathione-S-Trfase_C-like"/>
</dbReference>
<dbReference type="PROSITE" id="PS50404">
    <property type="entry name" value="GST_NTER"/>
    <property type="match status" value="1"/>
</dbReference>
<dbReference type="InterPro" id="IPR004046">
    <property type="entry name" value="GST_C"/>
</dbReference>
<reference evidence="8 9" key="1">
    <citation type="journal article" date="2018" name="Mol. Biol. Evol.">
        <title>Broad Genomic Sampling Reveals a Smut Pathogenic Ancestry of the Fungal Clade Ustilaginomycotina.</title>
        <authorList>
            <person name="Kijpornyongpan T."/>
            <person name="Mondo S.J."/>
            <person name="Barry K."/>
            <person name="Sandor L."/>
            <person name="Lee J."/>
            <person name="Lipzen A."/>
            <person name="Pangilinan J."/>
            <person name="LaButti K."/>
            <person name="Hainaut M."/>
            <person name="Henrissat B."/>
            <person name="Grigoriev I.V."/>
            <person name="Spatafora J.W."/>
            <person name="Aime M.C."/>
        </authorList>
    </citation>
    <scope>NUCLEOTIDE SEQUENCE [LARGE SCALE GENOMIC DNA]</scope>
    <source>
        <strain evidence="8 9">MCA 4718</strain>
    </source>
</reference>
<feature type="compositionally biased region" description="Low complexity" evidence="4">
    <location>
        <begin position="229"/>
        <end position="240"/>
    </location>
</feature>
<evidence type="ECO:0000256" key="2">
    <source>
        <dbReference type="ARBA" id="ARBA00022917"/>
    </source>
</evidence>
<feature type="region of interest" description="Disordered" evidence="4">
    <location>
        <begin position="216"/>
        <end position="277"/>
    </location>
</feature>
<keyword evidence="1 3" id="KW-0251">Elongation factor</keyword>
<dbReference type="InterPro" id="IPR036433">
    <property type="entry name" value="EF1B_G_C_sf"/>
</dbReference>
<dbReference type="GO" id="GO:0005634">
    <property type="term" value="C:nucleus"/>
    <property type="evidence" value="ECO:0007669"/>
    <property type="project" value="TreeGrafter"/>
</dbReference>
<dbReference type="InterPro" id="IPR040079">
    <property type="entry name" value="Glutathione_S-Trfase"/>
</dbReference>
<protein>
    <submittedName>
        <fullName evidence="8">EEF1-gamma domain-containing protein</fullName>
    </submittedName>
</protein>
<dbReference type="CDD" id="cd03181">
    <property type="entry name" value="GST_C_EF1Bgamma_like"/>
    <property type="match status" value="1"/>
</dbReference>
<dbReference type="Gene3D" id="1.20.1050.10">
    <property type="match status" value="1"/>
</dbReference>
<evidence type="ECO:0000259" key="6">
    <source>
        <dbReference type="PROSITE" id="PS50404"/>
    </source>
</evidence>
<sequence>MSSVGTLYSWPNNPKAVRILAAAAYNGAKVDFQEVKLSEGEHQKPEFLKKFPHGKVPTFTSSEGLNLSEASAIARFVAGISNNANLLGSDNATSAQIEQWISFSDDELLTPAFQIASLCTGRIPYNKVTEDRQWTGLNRAFATLETHIKNHTFLVGHQVTLADLTLASDILFVQNTVAGADFRSKYPNAQRYFETVINQAPVKSVFPALNPVQDNIKFTPPKKEEKPKAAAAPAAAAAPKAAKKPAAKKDDDDEEDDKPAEPKSAPHPCSTLPPTSFNLDEAKRQYSNLDTPDFLKWFYEKYDAEGYNIVKLDYKYNDELTQVFMSSNLITGLNSRLEASRKYFLGAGAVFGANNDSVIALALILRGKNPMDVLGVAPDIDSYSVTPLDISKAEDKKFFEDVLSWEGEYQGKKLAEGKFFK</sequence>
<gene>
    <name evidence="8" type="ORF">BCV69DRAFT_291377</name>
</gene>